<feature type="region of interest" description="Disordered" evidence="13">
    <location>
        <begin position="202"/>
        <end position="254"/>
    </location>
</feature>
<feature type="domain" description="Papillomavirus E2 N-terminal" evidence="14">
    <location>
        <begin position="1"/>
        <end position="195"/>
    </location>
</feature>
<dbReference type="GO" id="GO:0003700">
    <property type="term" value="F:DNA-binding transcription factor activity"/>
    <property type="evidence" value="ECO:0007669"/>
    <property type="project" value="UniProtKB-UniRule"/>
</dbReference>
<dbReference type="SUPFAM" id="SSF51332">
    <property type="entry name" value="E2 regulatory, transactivation domain"/>
    <property type="match status" value="1"/>
</dbReference>
<organism evidence="16 17">
    <name type="scientific">Human papillomavirus 82</name>
    <dbReference type="NCBI Taxonomy" id="129724"/>
    <lineage>
        <taxon>Viruses</taxon>
        <taxon>Monodnaviria</taxon>
        <taxon>Shotokuvirae</taxon>
        <taxon>Cossaviricota</taxon>
        <taxon>Papovaviricetes</taxon>
        <taxon>Zurhausenvirales</taxon>
        <taxon>Papillomaviridae</taxon>
        <taxon>Firstpapillomavirinae</taxon>
        <taxon>Alphapapillomavirus</taxon>
        <taxon>Alphapapillomavirus 5</taxon>
    </lineage>
</organism>
<feature type="compositionally biased region" description="Low complexity" evidence="13">
    <location>
        <begin position="202"/>
        <end position="211"/>
    </location>
</feature>
<dbReference type="Gene3D" id="3.30.70.330">
    <property type="match status" value="1"/>
</dbReference>
<name>A0A024A6B0_HPV82</name>
<evidence type="ECO:0000256" key="8">
    <source>
        <dbReference type="ARBA" id="ARBA00023015"/>
    </source>
</evidence>
<proteinExistence type="inferred from homology"/>
<evidence type="ECO:0000313" key="16">
    <source>
        <dbReference type="EMBL" id="AHY96064.1"/>
    </source>
</evidence>
<evidence type="ECO:0000256" key="12">
    <source>
        <dbReference type="HAMAP-Rule" id="MF_04001"/>
    </source>
</evidence>
<comment type="caution">
    <text evidence="12">Lacks conserved residue(s) required for the propagation of feature annotation.</text>
</comment>
<comment type="similarity">
    <text evidence="2">Belongs to the papillomaviridae E8^E2C protein family.</text>
</comment>
<dbReference type="SUPFAM" id="SSF54957">
    <property type="entry name" value="Viral DNA-binding domain"/>
    <property type="match status" value="1"/>
</dbReference>
<keyword evidence="8 12" id="KW-0805">Transcription regulation</keyword>
<dbReference type="InterPro" id="IPR012677">
    <property type="entry name" value="Nucleotide-bd_a/b_plait_sf"/>
</dbReference>
<evidence type="ECO:0000256" key="9">
    <source>
        <dbReference type="ARBA" id="ARBA00023125"/>
    </source>
</evidence>
<evidence type="ECO:0000256" key="2">
    <source>
        <dbReference type="ARBA" id="ARBA00007794"/>
    </source>
</evidence>
<dbReference type="InterPro" id="IPR036050">
    <property type="entry name" value="Regulatory_protein_E2_N"/>
</dbReference>
<dbReference type="InterPro" id="IPR042503">
    <property type="entry name" value="Regulatory_protein_E2_N_1"/>
</dbReference>
<evidence type="ECO:0000256" key="3">
    <source>
        <dbReference type="ARBA" id="ARBA00022491"/>
    </source>
</evidence>
<dbReference type="Pfam" id="PF00508">
    <property type="entry name" value="PPV_E2_N"/>
    <property type="match status" value="1"/>
</dbReference>
<keyword evidence="10 12" id="KW-0010">Activator</keyword>
<keyword evidence="9 12" id="KW-0238">DNA-binding</keyword>
<comment type="function">
    <text evidence="12">Plays a role in the initiation of viral DNA replication. A dimer of E2 interacts with a dimer of E1 in order to improve specificity of E1 DNA binding activity. Once the complex recognizes and binds DNA at specific sites, the E2 dimer is removed from DNA. E2 also regulates viral transcription through binding to the E2RE response element (5'-ACCNNNNNNGGT-3') present in multiple copies in the regulatory regions of the viral genome. Activates or represses transcription depending on E2RE's position with regards to proximal promoter elements including the TATA-box. Repression occurs by sterically hindering the assembly of the transcription initiation complex.</text>
</comment>
<keyword evidence="4 12" id="KW-0244">Early protein</keyword>
<dbReference type="EMBL" id="KF444055">
    <property type="protein sequence ID" value="AHY96064.1"/>
    <property type="molecule type" value="Genomic_DNA"/>
</dbReference>
<dbReference type="GO" id="GO:0003677">
    <property type="term" value="F:DNA binding"/>
    <property type="evidence" value="ECO:0007669"/>
    <property type="project" value="UniProtKB-UniRule"/>
</dbReference>
<dbReference type="InterPro" id="IPR042504">
    <property type="entry name" value="Regulatory_protein_E2_N_2"/>
</dbReference>
<keyword evidence="6 12" id="KW-1048">Host nucleus</keyword>
<dbReference type="HAMAP" id="MF_04001">
    <property type="entry name" value="PPV_E2"/>
    <property type="match status" value="1"/>
</dbReference>
<comment type="subcellular location">
    <subcellularLocation>
        <location evidence="1 12">Host nucleus</location>
    </subcellularLocation>
</comment>
<dbReference type="GO" id="GO:0000166">
    <property type="term" value="F:nucleotide binding"/>
    <property type="evidence" value="ECO:0007669"/>
    <property type="project" value="UniProtKB-UniRule"/>
</dbReference>
<dbReference type="GO" id="GO:0006260">
    <property type="term" value="P:DNA replication"/>
    <property type="evidence" value="ECO:0007669"/>
    <property type="project" value="UniProtKB-KW"/>
</dbReference>
<dbReference type="InterPro" id="IPR033668">
    <property type="entry name" value="Reg_prot_E2"/>
</dbReference>
<evidence type="ECO:0000259" key="15">
    <source>
        <dbReference type="Pfam" id="PF00511"/>
    </source>
</evidence>
<protein>
    <recommendedName>
        <fullName evidence="12">Regulatory protein E2</fullName>
    </recommendedName>
</protein>
<feature type="domain" description="Papillomavirus E2 C-terminal" evidence="15">
    <location>
        <begin position="285"/>
        <end position="355"/>
    </location>
</feature>
<dbReference type="GO" id="GO:0006275">
    <property type="term" value="P:regulation of DNA replication"/>
    <property type="evidence" value="ECO:0007669"/>
    <property type="project" value="UniProtKB-UniRule"/>
</dbReference>
<keyword evidence="3 12" id="KW-0678">Repressor</keyword>
<keyword evidence="12" id="KW-0832">Ubl conjugation</keyword>
<sequence length="359" mass="41013">METLCHRLNVCQEKILDCYELDSDKLVDQINYWTLVRYECAMFYTARERNMQTLNHQVVPASAVSKQKACQAIEMHMALESLNKSEYNMEPWTMRDTCYELWGEAPKHCFKKGGKTVTVMFDGNKDNTMDYTCWTYVYIYKEDRWVKTQGNVDYTGIYYKPNVNKEYYVTFKDEAKKYGAQQWEVYMCGNVITCPEYVSSTYSDPSSSTTTVEQLSNTPTTNTYSASAGTTEAQTPQQRKRQRLAEPDSSTVTPLSVDTCDHQIHCGTACPNTGGHLSATKTAFIVHLKGATNCLKCLRYRFAKHRNLFKEVSSTWHWTSNTKAGIVTITFDSAHQRQKFIDTVKVPSSVTVSLGIMTV</sequence>
<feature type="cross-link" description="Glycyl lysine isopeptide (Lys-Gly) (interchain with G-Cter in SUMO)" evidence="12">
    <location>
        <position position="289"/>
    </location>
</feature>
<dbReference type="Gene3D" id="1.10.287.30">
    <property type="entry name" value="E2 (early) protein, N terminal domain, subdomain 1"/>
    <property type="match status" value="1"/>
</dbReference>
<comment type="PTM">
    <text evidence="12">Sumoylation plays a regulatory role in E2 transcriptional activity.</text>
</comment>
<dbReference type="InterPro" id="IPR000427">
    <property type="entry name" value="Papillomavirus_E2_C"/>
</dbReference>
<comment type="similarity">
    <text evidence="12">Belongs to the papillomaviridae E2 protein family.</text>
</comment>
<dbReference type="GO" id="GO:0042025">
    <property type="term" value="C:host cell nucleus"/>
    <property type="evidence" value="ECO:0007669"/>
    <property type="project" value="UniProtKB-SubCell"/>
</dbReference>
<comment type="PTM">
    <text evidence="12">Phosphorylated.</text>
</comment>
<gene>
    <name evidence="12 16" type="primary">E2</name>
</gene>
<evidence type="ECO:0000256" key="13">
    <source>
        <dbReference type="SAM" id="MobiDB-lite"/>
    </source>
</evidence>
<keyword evidence="5 12" id="KW-0597">Phosphoprotein</keyword>
<organismHost>
    <name type="scientific">Homo sapiens</name>
    <name type="common">Human</name>
    <dbReference type="NCBI Taxonomy" id="9606"/>
</organismHost>
<dbReference type="GO" id="GO:0006351">
    <property type="term" value="P:DNA-templated transcription"/>
    <property type="evidence" value="ECO:0007669"/>
    <property type="project" value="UniProtKB-UniRule"/>
</dbReference>
<dbReference type="InterPro" id="IPR035975">
    <property type="entry name" value="E2/EBNA1_C_sf"/>
</dbReference>
<keyword evidence="11 12" id="KW-0804">Transcription</keyword>
<evidence type="ECO:0000256" key="7">
    <source>
        <dbReference type="ARBA" id="ARBA00022705"/>
    </source>
</evidence>
<feature type="region of interest" description="DNA-binding domain" evidence="12">
    <location>
        <begin position="282"/>
        <end position="359"/>
    </location>
</feature>
<dbReference type="Gene3D" id="2.170.200.10">
    <property type="entry name" value="Papillomavirus E2 early protein domain"/>
    <property type="match status" value="1"/>
</dbReference>
<evidence type="ECO:0000313" key="17">
    <source>
        <dbReference type="Proteomes" id="UP000096595"/>
    </source>
</evidence>
<reference evidence="16 17" key="1">
    <citation type="journal article" date="2013" name="Virology">
        <title>Human papillomavirus genome variants.</title>
        <authorList>
            <person name="Burk R.D."/>
            <person name="Harari A."/>
            <person name="Chen Z."/>
        </authorList>
    </citation>
    <scope>NUCLEOTIDE SEQUENCE [LARGE SCALE GENOMIC DNA]</scope>
    <source>
        <strain evidence="16">P5_860</strain>
    </source>
</reference>
<keyword evidence="12" id="KW-1017">Isopeptide bond</keyword>
<feature type="compositionally biased region" description="Polar residues" evidence="13">
    <location>
        <begin position="212"/>
        <end position="237"/>
    </location>
</feature>
<dbReference type="InterPro" id="IPR001866">
    <property type="entry name" value="PPV_E2_N"/>
</dbReference>
<dbReference type="GO" id="GO:0039693">
    <property type="term" value="P:viral DNA genome replication"/>
    <property type="evidence" value="ECO:0007669"/>
    <property type="project" value="UniProtKB-UniRule"/>
</dbReference>
<evidence type="ECO:0000256" key="6">
    <source>
        <dbReference type="ARBA" id="ARBA00022562"/>
    </source>
</evidence>
<dbReference type="Pfam" id="PF00511">
    <property type="entry name" value="PPV_E2_C"/>
    <property type="match status" value="1"/>
</dbReference>
<evidence type="ECO:0000256" key="10">
    <source>
        <dbReference type="ARBA" id="ARBA00023159"/>
    </source>
</evidence>
<keyword evidence="7 12" id="KW-0235">DNA replication</keyword>
<accession>A0A024A6B0</accession>
<evidence type="ECO:0000256" key="11">
    <source>
        <dbReference type="ARBA" id="ARBA00023163"/>
    </source>
</evidence>
<dbReference type="Proteomes" id="UP000096595">
    <property type="component" value="Genome"/>
</dbReference>
<evidence type="ECO:0000256" key="5">
    <source>
        <dbReference type="ARBA" id="ARBA00022553"/>
    </source>
</evidence>
<evidence type="ECO:0000259" key="14">
    <source>
        <dbReference type="Pfam" id="PF00508"/>
    </source>
</evidence>
<evidence type="ECO:0000256" key="4">
    <source>
        <dbReference type="ARBA" id="ARBA00022518"/>
    </source>
</evidence>
<evidence type="ECO:0000256" key="1">
    <source>
        <dbReference type="ARBA" id="ARBA00004147"/>
    </source>
</evidence>
<comment type="subunit">
    <text evidence="12">Binds DNA as homodimer. Interacts with protein E1; this interaction greatly increases E1 DNA-binding activity. Interacts with protein L1; this interaction enhances E2-dependent replication and transcription activation. Interacts with protein L2; this interaction inhibits E2 transcriptional activity but not DNA replication function E2. Interacts with protein E7; this interaction inhibits E7 oncogenic activity. Interacts with host TAF1; this interaction modulates E2-dependent transcriptional regulation. Interacts with host BRD4; this interaction mediates E2 transcriptional activation function. Additionally, the interaction with host BRD4 on mitotic chromosomes mediates tethering of the viral genome. Interacts with host TOPBP1; this interaction is required for optimal viral DNA replication.</text>
</comment>